<dbReference type="Gene3D" id="1.10.472.80">
    <property type="entry name" value="Ypt/Rab-GAP domain of gyp1p, domain 3"/>
    <property type="match status" value="1"/>
</dbReference>
<evidence type="ECO:0000259" key="1">
    <source>
        <dbReference type="PROSITE" id="PS50086"/>
    </source>
</evidence>
<reference evidence="2" key="1">
    <citation type="submission" date="2022-10" db="EMBL/GenBank/DDBJ databases">
        <title>Adaptive evolution leads to modifications in subtelomeric GC content in a zoonotic Cryptosporidium species.</title>
        <authorList>
            <person name="Li J."/>
            <person name="Feng Y."/>
            <person name="Xiao L."/>
        </authorList>
    </citation>
    <scope>NUCLEOTIDE SEQUENCE</scope>
    <source>
        <strain evidence="2">33844</strain>
    </source>
</reference>
<dbReference type="GO" id="GO:0005096">
    <property type="term" value="F:GTPase activator activity"/>
    <property type="evidence" value="ECO:0007669"/>
    <property type="project" value="TreeGrafter"/>
</dbReference>
<protein>
    <submittedName>
        <fullName evidence="2">TBC domain-containing protein</fullName>
    </submittedName>
</protein>
<dbReference type="PANTHER" id="PTHR47219:SF20">
    <property type="entry name" value="TBC1 DOMAIN FAMILY MEMBER 2B"/>
    <property type="match status" value="1"/>
</dbReference>
<dbReference type="InterPro" id="IPR000195">
    <property type="entry name" value="Rab-GAP-TBC_dom"/>
</dbReference>
<dbReference type="OrthoDB" id="294251at2759"/>
<dbReference type="GO" id="GO:0031267">
    <property type="term" value="F:small GTPase binding"/>
    <property type="evidence" value="ECO:0007669"/>
    <property type="project" value="TreeGrafter"/>
</dbReference>
<accession>A0A9D5HWT9</accession>
<evidence type="ECO:0000313" key="2">
    <source>
        <dbReference type="EMBL" id="KAJ1607327.1"/>
    </source>
</evidence>
<proteinExistence type="predicted"/>
<sequence>MQVPEIKNRLLEYGNSNHICSGGVDKLIYFWRQFLTCMDVGTADSFAGQIVALLGKHIFSHYHASICKIKRFYTYCEDPSVSYLHISYLRACLHNTCSPISTSDLLSILFGDNKTELSKCLHNINILGIQNMLILLSSHYLKINWAYVCRSIPGISRIFQTLDIHISQNNEQVNNCSYTNLGSNTPKYSIHLCSYWVLRDCIYVILSIVYRSRNQTLSECVLESYCNLLKDLTYQRTLLLIGPKISNSNKGPLDSLNLQERCCITSAIPLLGVLMQFLSSSNESEVIINEIISRISSEPLLDSGIYLKDTPLYNYVSKSSVISETSQLSEDLRAPYKFPSYNSCIDMLIKGGEFLFVYPSWNLFGSLKKKIKNLVFGKEIGNLTNKNTSGKQLYMQLEELFPKVVLRLSKDLEYLIIEEVSIETDTHFKVSPDIGENSNKREFQSIFKKRLKKRKIPVENIVATYIGYPSKPEAIPMPNPGSYKPCFCCVQDVFDVTSLYYRTLTIQTKNKCFKLLSIDVQSLCVKQWHAIIRQFIDLKFDQIPNVISKGLIKITKNKKNNTSRGSQLNKSEVAVRWYEEVLPMWGAHWNCNSIPVSIHRSSLSGNQYINKGKNESGHTKHSIEKYLYGLSQTLQLDHLSIWFFGSHWINQNTSMHILVNKPKLSTIKSVQNLRGYSIENVCSSESGNSMSNWINFLHYKLYSSYNLQTCSVVDRGIRFGAPNSKLLSDLWSVGIPDSLRTKIWRIALGNDVKVSNELFNILRLQCKFNIEKNGNYSVNNLIFRYALEIQSIFYNKKRKFDIDKKLSPYAERKVEILNSSASLYYPYFFLEICGFAESENSTFITKENERLAPLIKTDEYFIDVNNVRIFNRRVKMDVLDSEYINTISPDTACDSNDIQFINYLNSKPRPSLDFSSLETLSLSMLIQYKDATGVPHELLFQENTDSTRINNIGNPNFTIIKGLLDTISALISFSPNIGFQPCIINYLSIFLMYMDPPNAFKCMLNLINSFDFLFISNPTSFSQGLEDINDCSIGLLSEHPTDYLLSNPLYYNQYLYDDNIWILFSHIFQSYVYSKLPQLYQHLLYTIGINFENIVIPWFRNIFMDTLSLPVVLIVWDNFLLLGMPLLFQTGLSLLKLCEPQLLKCEDTVEALNLLLNNCDYNSFVIKPDSFTATLREMQKICDVTEVTSIISQHRLIEQKRWVLRSQQSVRNYLLSQGYYYTSTPNTPKGR</sequence>
<dbReference type="PROSITE" id="PS50086">
    <property type="entry name" value="TBC_RABGAP"/>
    <property type="match status" value="1"/>
</dbReference>
<dbReference type="Pfam" id="PF00566">
    <property type="entry name" value="RabGAP-TBC"/>
    <property type="match status" value="1"/>
</dbReference>
<dbReference type="PANTHER" id="PTHR47219">
    <property type="entry name" value="RAB GTPASE-ACTIVATING PROTEIN 1-LIKE"/>
    <property type="match status" value="1"/>
</dbReference>
<feature type="domain" description="Rab-GAP TBC" evidence="1">
    <location>
        <begin position="734"/>
        <end position="1123"/>
    </location>
</feature>
<dbReference type="InterPro" id="IPR035969">
    <property type="entry name" value="Rab-GAP_TBC_sf"/>
</dbReference>
<gene>
    <name evidence="2" type="ORF">OJ253_2388</name>
</gene>
<dbReference type="AlphaFoldDB" id="A0A9D5HWT9"/>
<dbReference type="EMBL" id="JAPCXC010000059">
    <property type="protein sequence ID" value="KAJ1607327.1"/>
    <property type="molecule type" value="Genomic_DNA"/>
</dbReference>
<dbReference type="SUPFAM" id="SSF47923">
    <property type="entry name" value="Ypt/Rab-GAP domain of gyp1p"/>
    <property type="match status" value="2"/>
</dbReference>
<dbReference type="InterPro" id="IPR050302">
    <property type="entry name" value="Rab_GAP_TBC_domain"/>
</dbReference>
<comment type="caution">
    <text evidence="2">The sequence shown here is derived from an EMBL/GenBank/DDBJ whole genome shotgun (WGS) entry which is preliminary data.</text>
</comment>
<name>A0A9D5HWT9_9CRYT</name>
<dbReference type="Proteomes" id="UP001067231">
    <property type="component" value="Unassembled WGS sequence"/>
</dbReference>
<organism evidence="2">
    <name type="scientific">Cryptosporidium canis</name>
    <dbReference type="NCBI Taxonomy" id="195482"/>
    <lineage>
        <taxon>Eukaryota</taxon>
        <taxon>Sar</taxon>
        <taxon>Alveolata</taxon>
        <taxon>Apicomplexa</taxon>
        <taxon>Conoidasida</taxon>
        <taxon>Coccidia</taxon>
        <taxon>Eucoccidiorida</taxon>
        <taxon>Eimeriorina</taxon>
        <taxon>Cryptosporidiidae</taxon>
        <taxon>Cryptosporidium</taxon>
    </lineage>
</organism>
<dbReference type="SMART" id="SM00164">
    <property type="entry name" value="TBC"/>
    <property type="match status" value="1"/>
</dbReference>